<comment type="subcellular location">
    <subcellularLocation>
        <location evidence="1">Nucleus</location>
    </subcellularLocation>
</comment>
<keyword evidence="13" id="KW-0436">Ligase</keyword>
<keyword evidence="7" id="KW-0833">Ubl conjugation pathway</keyword>
<dbReference type="Proteomes" id="UP001652623">
    <property type="component" value="Chromosome 11"/>
</dbReference>
<protein>
    <submittedName>
        <fullName evidence="13">E3 SUMO-protein ligase MMS21</fullName>
    </submittedName>
</protein>
<dbReference type="UniPathway" id="UPA00886"/>
<comment type="pathway">
    <text evidence="2">Protein modification; protein sumoylation.</text>
</comment>
<sequence length="254" mass="28502">MASSSASRRDGITGRIRNSASTLYSDSQSLIADIRKACSMMKEVAVDLERDNQSEMVKELENAVVELLDTYNNCMHFSSAIQSVGEKYQPEQELTDFKKLIEDEITKLKANSPSVPQNNPLIRQFKEAVWNVHHTGQLMPGDEQEDIVMTSTQCNLLNITCPLTGKPVTELADPVRSVGCKHVYDRKAILQYIRSKNSRGQCPVAGCPKILQEENVVCDTLLPIDIAEMRTMTRQTARTDVIEDFTEVDEEDSE</sequence>
<gene>
    <name evidence="13" type="primary">LOC107432517</name>
</gene>
<dbReference type="GeneID" id="107432517"/>
<dbReference type="AlphaFoldDB" id="A0A6P4BJ60"/>
<accession>A0A6P4BJ60</accession>
<dbReference type="GO" id="GO:0061665">
    <property type="term" value="F:SUMO ligase activity"/>
    <property type="evidence" value="ECO:0007669"/>
    <property type="project" value="TreeGrafter"/>
</dbReference>
<evidence type="ECO:0000256" key="7">
    <source>
        <dbReference type="ARBA" id="ARBA00022786"/>
    </source>
</evidence>
<dbReference type="RefSeq" id="XP_015899154.2">
    <property type="nucleotide sequence ID" value="XM_016043668.4"/>
</dbReference>
<dbReference type="GO" id="GO:0016874">
    <property type="term" value="F:ligase activity"/>
    <property type="evidence" value="ECO:0007669"/>
    <property type="project" value="UniProtKB-KW"/>
</dbReference>
<dbReference type="PROSITE" id="PS51044">
    <property type="entry name" value="ZF_SP_RING"/>
    <property type="match status" value="1"/>
</dbReference>
<evidence type="ECO:0000256" key="4">
    <source>
        <dbReference type="ARBA" id="ARBA00022679"/>
    </source>
</evidence>
<dbReference type="CDD" id="cd16651">
    <property type="entry name" value="SPL-RING_NSE2"/>
    <property type="match status" value="1"/>
</dbReference>
<evidence type="ECO:0000256" key="10">
    <source>
        <dbReference type="PROSITE-ProRule" id="PRU00452"/>
    </source>
</evidence>
<dbReference type="GO" id="GO:0030915">
    <property type="term" value="C:Smc5-Smc6 complex"/>
    <property type="evidence" value="ECO:0007669"/>
    <property type="project" value="InterPro"/>
</dbReference>
<keyword evidence="8" id="KW-0862">Zinc</keyword>
<dbReference type="GO" id="GO:0000724">
    <property type="term" value="P:double-strand break repair via homologous recombination"/>
    <property type="evidence" value="ECO:0007669"/>
    <property type="project" value="InterPro"/>
</dbReference>
<dbReference type="Pfam" id="PF11789">
    <property type="entry name" value="zf-Nse"/>
    <property type="match status" value="1"/>
</dbReference>
<dbReference type="KEGG" id="zju:107432517"/>
<evidence type="ECO:0000256" key="9">
    <source>
        <dbReference type="ARBA" id="ARBA00023242"/>
    </source>
</evidence>
<evidence type="ECO:0000313" key="13">
    <source>
        <dbReference type="RefSeq" id="XP_015899154.2"/>
    </source>
</evidence>
<evidence type="ECO:0000259" key="11">
    <source>
        <dbReference type="PROSITE" id="PS51044"/>
    </source>
</evidence>
<dbReference type="FunCoup" id="A0A6P4BJ60">
    <property type="interactions" value="2306"/>
</dbReference>
<feature type="domain" description="SP-RING-type" evidence="11">
    <location>
        <begin position="143"/>
        <end position="231"/>
    </location>
</feature>
<dbReference type="InterPro" id="IPR013083">
    <property type="entry name" value="Znf_RING/FYVE/PHD"/>
</dbReference>
<evidence type="ECO:0000256" key="1">
    <source>
        <dbReference type="ARBA" id="ARBA00004123"/>
    </source>
</evidence>
<dbReference type="InParanoid" id="A0A6P4BJ60"/>
<keyword evidence="4" id="KW-0808">Transferase</keyword>
<dbReference type="PANTHER" id="PTHR21330">
    <property type="entry name" value="E3 SUMO-PROTEIN LIGASE NSE2"/>
    <property type="match status" value="1"/>
</dbReference>
<dbReference type="PANTHER" id="PTHR21330:SF1">
    <property type="entry name" value="E3 SUMO-PROTEIN LIGASE NSE2"/>
    <property type="match status" value="1"/>
</dbReference>
<dbReference type="Gene3D" id="3.30.40.10">
    <property type="entry name" value="Zinc/RING finger domain, C3HC4 (zinc finger)"/>
    <property type="match status" value="1"/>
</dbReference>
<dbReference type="GO" id="GO:0005634">
    <property type="term" value="C:nucleus"/>
    <property type="evidence" value="ECO:0007669"/>
    <property type="project" value="UniProtKB-SubCell"/>
</dbReference>
<evidence type="ECO:0000313" key="12">
    <source>
        <dbReference type="Proteomes" id="UP001652623"/>
    </source>
</evidence>
<proteinExistence type="inferred from homology"/>
<dbReference type="SUPFAM" id="SSF57850">
    <property type="entry name" value="RING/U-box"/>
    <property type="match status" value="1"/>
</dbReference>
<dbReference type="InterPro" id="IPR004181">
    <property type="entry name" value="Znf_MIZ"/>
</dbReference>
<comment type="similarity">
    <text evidence="3">Belongs to the NSE2 family.</text>
</comment>
<keyword evidence="6 10" id="KW-0863">Zinc-finger</keyword>
<evidence type="ECO:0000256" key="8">
    <source>
        <dbReference type="ARBA" id="ARBA00022833"/>
    </source>
</evidence>
<keyword evidence="9" id="KW-0539">Nucleus</keyword>
<name>A0A6P4BJ60_ZIZJJ</name>
<keyword evidence="12" id="KW-1185">Reference proteome</keyword>
<dbReference type="InterPro" id="IPR026846">
    <property type="entry name" value="Nse2(Mms21)"/>
</dbReference>
<evidence type="ECO:0000256" key="3">
    <source>
        <dbReference type="ARBA" id="ARBA00008212"/>
    </source>
</evidence>
<evidence type="ECO:0000256" key="6">
    <source>
        <dbReference type="ARBA" id="ARBA00022771"/>
    </source>
</evidence>
<dbReference type="GO" id="GO:0008270">
    <property type="term" value="F:zinc ion binding"/>
    <property type="evidence" value="ECO:0007669"/>
    <property type="project" value="UniProtKB-KW"/>
</dbReference>
<organism evidence="12 13">
    <name type="scientific">Ziziphus jujuba</name>
    <name type="common">Chinese jujube</name>
    <name type="synonym">Ziziphus sativa</name>
    <dbReference type="NCBI Taxonomy" id="326968"/>
    <lineage>
        <taxon>Eukaryota</taxon>
        <taxon>Viridiplantae</taxon>
        <taxon>Streptophyta</taxon>
        <taxon>Embryophyta</taxon>
        <taxon>Tracheophyta</taxon>
        <taxon>Spermatophyta</taxon>
        <taxon>Magnoliopsida</taxon>
        <taxon>eudicotyledons</taxon>
        <taxon>Gunneridae</taxon>
        <taxon>Pentapetalae</taxon>
        <taxon>rosids</taxon>
        <taxon>fabids</taxon>
        <taxon>Rosales</taxon>
        <taxon>Rhamnaceae</taxon>
        <taxon>Paliureae</taxon>
        <taxon>Ziziphus</taxon>
    </lineage>
</organism>
<reference evidence="13" key="1">
    <citation type="submission" date="2025-08" db="UniProtKB">
        <authorList>
            <consortium name="RefSeq"/>
        </authorList>
    </citation>
    <scope>IDENTIFICATION</scope>
    <source>
        <tissue evidence="13">Seedling</tissue>
    </source>
</reference>
<evidence type="ECO:0000256" key="5">
    <source>
        <dbReference type="ARBA" id="ARBA00022723"/>
    </source>
</evidence>
<keyword evidence="5" id="KW-0479">Metal-binding</keyword>
<dbReference type="GO" id="GO:0016925">
    <property type="term" value="P:protein sumoylation"/>
    <property type="evidence" value="ECO:0007669"/>
    <property type="project" value="UniProtKB-UniPathway"/>
</dbReference>
<evidence type="ECO:0000256" key="2">
    <source>
        <dbReference type="ARBA" id="ARBA00004718"/>
    </source>
</evidence>